<evidence type="ECO:0000256" key="1">
    <source>
        <dbReference type="SAM" id="MobiDB-lite"/>
    </source>
</evidence>
<protein>
    <submittedName>
        <fullName evidence="2">Uncharacterized protein</fullName>
    </submittedName>
</protein>
<accession>A0AAV7Q5V6</accession>
<reference evidence="2" key="1">
    <citation type="journal article" date="2022" name="bioRxiv">
        <title>Sequencing and chromosome-scale assembly of the giantPleurodeles waltlgenome.</title>
        <authorList>
            <person name="Brown T."/>
            <person name="Elewa A."/>
            <person name="Iarovenko S."/>
            <person name="Subramanian E."/>
            <person name="Araus A.J."/>
            <person name="Petzold A."/>
            <person name="Susuki M."/>
            <person name="Suzuki K.-i.T."/>
            <person name="Hayashi T."/>
            <person name="Toyoda A."/>
            <person name="Oliveira C."/>
            <person name="Osipova E."/>
            <person name="Leigh N.D."/>
            <person name="Simon A."/>
            <person name="Yun M.H."/>
        </authorList>
    </citation>
    <scope>NUCLEOTIDE SEQUENCE</scope>
    <source>
        <strain evidence="2">20211129_DDA</strain>
        <tissue evidence="2">Liver</tissue>
    </source>
</reference>
<comment type="caution">
    <text evidence="2">The sequence shown here is derived from an EMBL/GenBank/DDBJ whole genome shotgun (WGS) entry which is preliminary data.</text>
</comment>
<organism evidence="2 3">
    <name type="scientific">Pleurodeles waltl</name>
    <name type="common">Iberian ribbed newt</name>
    <dbReference type="NCBI Taxonomy" id="8319"/>
    <lineage>
        <taxon>Eukaryota</taxon>
        <taxon>Metazoa</taxon>
        <taxon>Chordata</taxon>
        <taxon>Craniata</taxon>
        <taxon>Vertebrata</taxon>
        <taxon>Euteleostomi</taxon>
        <taxon>Amphibia</taxon>
        <taxon>Batrachia</taxon>
        <taxon>Caudata</taxon>
        <taxon>Salamandroidea</taxon>
        <taxon>Salamandridae</taxon>
        <taxon>Pleurodelinae</taxon>
        <taxon>Pleurodeles</taxon>
    </lineage>
</organism>
<proteinExistence type="predicted"/>
<gene>
    <name evidence="2" type="ORF">NDU88_001071</name>
</gene>
<dbReference type="Proteomes" id="UP001066276">
    <property type="component" value="Chromosome 6"/>
</dbReference>
<evidence type="ECO:0000313" key="3">
    <source>
        <dbReference type="Proteomes" id="UP001066276"/>
    </source>
</evidence>
<dbReference type="EMBL" id="JANPWB010000010">
    <property type="protein sequence ID" value="KAJ1134620.1"/>
    <property type="molecule type" value="Genomic_DNA"/>
</dbReference>
<feature type="region of interest" description="Disordered" evidence="1">
    <location>
        <begin position="84"/>
        <end position="124"/>
    </location>
</feature>
<sequence length="124" mass="12881">MANGLRCPNFYYKDPGCQTAVHPPATACGGAPRMSVGPSLSFRHGWSSWSPEAWGRAWLCVRSQCAIVGIIVACVSERSCPPALQSSGWSARGLVGASPPEPAERTPRTGAGAGVGSLRKDTPG</sequence>
<dbReference type="AlphaFoldDB" id="A0AAV7Q5V6"/>
<evidence type="ECO:0000313" key="2">
    <source>
        <dbReference type="EMBL" id="KAJ1134620.1"/>
    </source>
</evidence>
<keyword evidence="3" id="KW-1185">Reference proteome</keyword>
<name>A0AAV7Q5V6_PLEWA</name>